<name>A0A510WSX1_9LACO</name>
<proteinExistence type="predicted"/>
<dbReference type="Proteomes" id="UP000321722">
    <property type="component" value="Unassembled WGS sequence"/>
</dbReference>
<sequence length="63" mass="7271">MSKHATNVMCKVETAIFLIATVSGIISTKLTTGCWVAFLIVLLIHMILDKNYLQEWCDWLWQK</sequence>
<evidence type="ECO:0000313" key="2">
    <source>
        <dbReference type="EMBL" id="GEK42323.1"/>
    </source>
</evidence>
<gene>
    <name evidence="2" type="ORF">LAV01_11550</name>
</gene>
<accession>A0A510WSX1</accession>
<reference evidence="2 3" key="1">
    <citation type="submission" date="2019-07" db="EMBL/GenBank/DDBJ databases">
        <title>Whole genome shotgun sequence of Lactobacillus aviarius subsp. aviarius NBRC 102162.</title>
        <authorList>
            <person name="Hosoyama A."/>
            <person name="Uohara A."/>
            <person name="Ohji S."/>
            <person name="Ichikawa N."/>
        </authorList>
    </citation>
    <scope>NUCLEOTIDE SEQUENCE [LARGE SCALE GENOMIC DNA]</scope>
    <source>
        <strain evidence="2 3">NBRC 102162</strain>
    </source>
</reference>
<dbReference type="AlphaFoldDB" id="A0A510WSX1"/>
<evidence type="ECO:0000256" key="1">
    <source>
        <dbReference type="SAM" id="Phobius"/>
    </source>
</evidence>
<dbReference type="EMBL" id="BJUI01000018">
    <property type="protein sequence ID" value="GEK42323.1"/>
    <property type="molecule type" value="Genomic_DNA"/>
</dbReference>
<dbReference type="GeneID" id="29933573"/>
<organism evidence="2 3">
    <name type="scientific">Ligilactobacillus aviarius</name>
    <dbReference type="NCBI Taxonomy" id="1606"/>
    <lineage>
        <taxon>Bacteria</taxon>
        <taxon>Bacillati</taxon>
        <taxon>Bacillota</taxon>
        <taxon>Bacilli</taxon>
        <taxon>Lactobacillales</taxon>
        <taxon>Lactobacillaceae</taxon>
        <taxon>Ligilactobacillus</taxon>
    </lineage>
</organism>
<protein>
    <submittedName>
        <fullName evidence="2">Uncharacterized protein</fullName>
    </submittedName>
</protein>
<keyword evidence="1" id="KW-1133">Transmembrane helix</keyword>
<evidence type="ECO:0000313" key="3">
    <source>
        <dbReference type="Proteomes" id="UP000321722"/>
    </source>
</evidence>
<feature type="transmembrane region" description="Helical" evidence="1">
    <location>
        <begin position="15"/>
        <end position="44"/>
    </location>
</feature>
<keyword evidence="1" id="KW-0812">Transmembrane</keyword>
<comment type="caution">
    <text evidence="2">The sequence shown here is derived from an EMBL/GenBank/DDBJ whole genome shotgun (WGS) entry which is preliminary data.</text>
</comment>
<keyword evidence="1" id="KW-0472">Membrane</keyword>
<keyword evidence="3" id="KW-1185">Reference proteome</keyword>
<dbReference type="RefSeq" id="WP_057827805.1">
    <property type="nucleotide sequence ID" value="NZ_BAAACL010000001.1"/>
</dbReference>